<dbReference type="PRINTS" id="PR00080">
    <property type="entry name" value="SDRFAMILY"/>
</dbReference>
<dbReference type="FunFam" id="3.40.50.720:FF:000084">
    <property type="entry name" value="Short-chain dehydrogenase reductase"/>
    <property type="match status" value="1"/>
</dbReference>
<dbReference type="Gene3D" id="3.40.50.720">
    <property type="entry name" value="NAD(P)-binding Rossmann-like Domain"/>
    <property type="match status" value="1"/>
</dbReference>
<evidence type="ECO:0000313" key="5">
    <source>
        <dbReference type="EMBL" id="KKP00025.1"/>
    </source>
</evidence>
<comment type="caution">
    <text evidence="5">The sequence shown here is derived from an EMBL/GenBank/DDBJ whole genome shotgun (WGS) entry which is preliminary data.</text>
</comment>
<comment type="similarity">
    <text evidence="1 4">Belongs to the short-chain dehydrogenases/reductases (SDR) family.</text>
</comment>
<name>A0A0F9X631_TRIHA</name>
<dbReference type="Pfam" id="PF00106">
    <property type="entry name" value="adh_short"/>
    <property type="match status" value="1"/>
</dbReference>
<evidence type="ECO:0000313" key="6">
    <source>
        <dbReference type="Proteomes" id="UP000034112"/>
    </source>
</evidence>
<dbReference type="EMBL" id="JOKZ01000281">
    <property type="protein sequence ID" value="KKP00025.1"/>
    <property type="molecule type" value="Genomic_DNA"/>
</dbReference>
<proteinExistence type="inferred from homology"/>
<keyword evidence="3" id="KW-0560">Oxidoreductase</keyword>
<dbReference type="InterPro" id="IPR020904">
    <property type="entry name" value="Sc_DH/Rdtase_CS"/>
</dbReference>
<dbReference type="SUPFAM" id="SSF51735">
    <property type="entry name" value="NAD(P)-binding Rossmann-fold domains"/>
    <property type="match status" value="1"/>
</dbReference>
<organism evidence="5 6">
    <name type="scientific">Trichoderma harzianum</name>
    <name type="common">Hypocrea lixii</name>
    <dbReference type="NCBI Taxonomy" id="5544"/>
    <lineage>
        <taxon>Eukaryota</taxon>
        <taxon>Fungi</taxon>
        <taxon>Dikarya</taxon>
        <taxon>Ascomycota</taxon>
        <taxon>Pezizomycotina</taxon>
        <taxon>Sordariomycetes</taxon>
        <taxon>Hypocreomycetidae</taxon>
        <taxon>Hypocreales</taxon>
        <taxon>Hypocreaceae</taxon>
        <taxon>Trichoderma</taxon>
    </lineage>
</organism>
<dbReference type="Proteomes" id="UP000034112">
    <property type="component" value="Unassembled WGS sequence"/>
</dbReference>
<dbReference type="PRINTS" id="PR00081">
    <property type="entry name" value="GDHRDH"/>
</dbReference>
<dbReference type="PROSITE" id="PS00061">
    <property type="entry name" value="ADH_SHORT"/>
    <property type="match status" value="1"/>
</dbReference>
<sequence length="335" mass="35854">MRRSHAASPLIASENASNSCVYYAESAKPLLGYRSNIDNSSALIDPIARYSDMRLSLPTGAAAEFPVLQSSLDQPPDCGETSYKGAGRLQGLNALITGGDSGIGRAIVIAYLREGANVAINYMEEEESDAQDLADFLAKEGLSFERIPGNLLNETFCTWLVQEAHRRLGGLDILVNHAGVSGYTQGPNWRPIANESTEQFDQVFRTNVYASFFLTRAAVPLLPRGGNVVFTASTVAVEPNAGALAYGASKAAIVMMVRNLAQQLAEDGIRVNGVAPGFTYTPFLAAGGFTTESVKEISEGTFFRRPAQPAELAPLYVSVVDASSSVPGDPFLLWF</sequence>
<accession>A0A0F9X631</accession>
<protein>
    <submittedName>
        <fullName evidence="5">Glucose and ribitol dehydrogenase</fullName>
    </submittedName>
</protein>
<evidence type="ECO:0000256" key="4">
    <source>
        <dbReference type="RuleBase" id="RU000363"/>
    </source>
</evidence>
<dbReference type="PANTHER" id="PTHR48107:SF16">
    <property type="entry name" value="NADPH-DEPENDENT ALDEHYDE REDUCTASE 1, CHLOROPLASTIC"/>
    <property type="match status" value="1"/>
</dbReference>
<dbReference type="InterPro" id="IPR002347">
    <property type="entry name" value="SDR_fam"/>
</dbReference>
<dbReference type="GO" id="GO:0016614">
    <property type="term" value="F:oxidoreductase activity, acting on CH-OH group of donors"/>
    <property type="evidence" value="ECO:0007669"/>
    <property type="project" value="UniProtKB-ARBA"/>
</dbReference>
<dbReference type="OMA" id="WRPIANE"/>
<keyword evidence="2" id="KW-0521">NADP</keyword>
<evidence type="ECO:0000256" key="2">
    <source>
        <dbReference type="ARBA" id="ARBA00022857"/>
    </source>
</evidence>
<dbReference type="InterPro" id="IPR036291">
    <property type="entry name" value="NAD(P)-bd_dom_sf"/>
</dbReference>
<dbReference type="OrthoDB" id="47007at2759"/>
<reference evidence="6" key="1">
    <citation type="journal article" date="2015" name="Genome Announc.">
        <title>Draft whole-genome sequence of the biocontrol agent Trichoderma harzianum T6776.</title>
        <authorList>
            <person name="Baroncelli R."/>
            <person name="Piaggeschi G."/>
            <person name="Fiorini L."/>
            <person name="Bertolini E."/>
            <person name="Zapparata A."/>
            <person name="Pe M.E."/>
            <person name="Sarrocco S."/>
            <person name="Vannacci G."/>
        </authorList>
    </citation>
    <scope>NUCLEOTIDE SEQUENCE [LARGE SCALE GENOMIC DNA]</scope>
    <source>
        <strain evidence="6">T6776</strain>
    </source>
</reference>
<evidence type="ECO:0000256" key="1">
    <source>
        <dbReference type="ARBA" id="ARBA00006484"/>
    </source>
</evidence>
<dbReference type="AlphaFoldDB" id="A0A0F9X631"/>
<gene>
    <name evidence="5" type="ORF">THAR02_07862</name>
</gene>
<dbReference type="PANTHER" id="PTHR48107">
    <property type="entry name" value="NADPH-DEPENDENT ALDEHYDE REDUCTASE-LIKE PROTEIN, CHLOROPLASTIC-RELATED"/>
    <property type="match status" value="1"/>
</dbReference>
<evidence type="ECO:0000256" key="3">
    <source>
        <dbReference type="ARBA" id="ARBA00023002"/>
    </source>
</evidence>